<accession>A0A0D9YPV6</accession>
<protein>
    <submittedName>
        <fullName evidence="2">Uncharacterized protein</fullName>
    </submittedName>
</protein>
<feature type="region of interest" description="Disordered" evidence="1">
    <location>
        <begin position="29"/>
        <end position="88"/>
    </location>
</feature>
<proteinExistence type="predicted"/>
<feature type="compositionally biased region" description="Polar residues" evidence="1">
    <location>
        <begin position="77"/>
        <end position="88"/>
    </location>
</feature>
<dbReference type="HOGENOM" id="CLU_172815_0_0_1"/>
<dbReference type="Proteomes" id="UP000026961">
    <property type="component" value="Chromosome 2"/>
</dbReference>
<evidence type="ECO:0000256" key="1">
    <source>
        <dbReference type="SAM" id="MobiDB-lite"/>
    </source>
</evidence>
<organism evidence="2">
    <name type="scientific">Oryza glumipatula</name>
    <dbReference type="NCBI Taxonomy" id="40148"/>
    <lineage>
        <taxon>Eukaryota</taxon>
        <taxon>Viridiplantae</taxon>
        <taxon>Streptophyta</taxon>
        <taxon>Embryophyta</taxon>
        <taxon>Tracheophyta</taxon>
        <taxon>Spermatophyta</taxon>
        <taxon>Magnoliopsida</taxon>
        <taxon>Liliopsida</taxon>
        <taxon>Poales</taxon>
        <taxon>Poaceae</taxon>
        <taxon>BOP clade</taxon>
        <taxon>Oryzoideae</taxon>
        <taxon>Oryzeae</taxon>
        <taxon>Oryzinae</taxon>
        <taxon>Oryza</taxon>
    </lineage>
</organism>
<evidence type="ECO:0000313" key="2">
    <source>
        <dbReference type="EnsemblPlants" id="OGLUM02G10490.1"/>
    </source>
</evidence>
<reference evidence="2" key="2">
    <citation type="submission" date="2018-05" db="EMBL/GenBank/DDBJ databases">
        <title>OgluRS3 (Oryza glumaepatula Reference Sequence Version 3).</title>
        <authorList>
            <person name="Zhang J."/>
            <person name="Kudrna D."/>
            <person name="Lee S."/>
            <person name="Talag J."/>
            <person name="Welchert J."/>
            <person name="Wing R.A."/>
        </authorList>
    </citation>
    <scope>NUCLEOTIDE SEQUENCE [LARGE SCALE GENOMIC DNA]</scope>
</reference>
<keyword evidence="3" id="KW-1185">Reference proteome</keyword>
<name>A0A0D9YPV6_9ORYZ</name>
<evidence type="ECO:0000313" key="3">
    <source>
        <dbReference type="Proteomes" id="UP000026961"/>
    </source>
</evidence>
<dbReference type="AlphaFoldDB" id="A0A0D9YPV6"/>
<dbReference type="Gramene" id="OGLUM02G10490.1">
    <property type="protein sequence ID" value="OGLUM02G10490.1"/>
    <property type="gene ID" value="OGLUM02G10490"/>
</dbReference>
<sequence>MSSEKGLHELGPSGARAGRLALEYSTNARKSTDHVVKRKARTWEAESAQRTTRASVKSSVRTTTTSQSRWSTPSTNLPPTSNRVMPVP</sequence>
<feature type="compositionally biased region" description="Low complexity" evidence="1">
    <location>
        <begin position="50"/>
        <end position="75"/>
    </location>
</feature>
<dbReference type="EnsemblPlants" id="OGLUM02G10490.1">
    <property type="protein sequence ID" value="OGLUM02G10490.1"/>
    <property type="gene ID" value="OGLUM02G10490"/>
</dbReference>
<reference evidence="2" key="1">
    <citation type="submission" date="2015-04" db="UniProtKB">
        <authorList>
            <consortium name="EnsemblPlants"/>
        </authorList>
    </citation>
    <scope>IDENTIFICATION</scope>
</reference>